<dbReference type="Proteomes" id="UP001157039">
    <property type="component" value="Unassembled WGS sequence"/>
</dbReference>
<evidence type="ECO:0000313" key="7">
    <source>
        <dbReference type="Proteomes" id="UP001157039"/>
    </source>
</evidence>
<accession>A0AA37XMF3</accession>
<dbReference type="PROSITE" id="PS50937">
    <property type="entry name" value="HTH_MERR_2"/>
    <property type="match status" value="1"/>
</dbReference>
<dbReference type="GO" id="GO:0003700">
    <property type="term" value="F:DNA-binding transcription factor activity"/>
    <property type="evidence" value="ECO:0007669"/>
    <property type="project" value="InterPro"/>
</dbReference>
<dbReference type="InterPro" id="IPR000551">
    <property type="entry name" value="MerR-type_HTH_dom"/>
</dbReference>
<reference evidence="6 7" key="1">
    <citation type="journal article" date="2014" name="Int. J. Syst. Evol. Microbiol.">
        <title>Complete genome sequence of Corynebacterium casei LMG S-19264T (=DSM 44701T), isolated from a smear-ripened cheese.</title>
        <authorList>
            <consortium name="US DOE Joint Genome Institute (JGI-PGF)"/>
            <person name="Walter F."/>
            <person name="Albersmeier A."/>
            <person name="Kalinowski J."/>
            <person name="Ruckert C."/>
        </authorList>
    </citation>
    <scope>NUCLEOTIDE SEQUENCE [LARGE SCALE GENOMIC DNA]</scope>
    <source>
        <strain evidence="6 7">NBRC 114545</strain>
    </source>
</reference>
<name>A0AA37XMF3_9ENTE</name>
<dbReference type="Pfam" id="PF00376">
    <property type="entry name" value="MerR"/>
    <property type="match status" value="1"/>
</dbReference>
<dbReference type="InterPro" id="IPR047057">
    <property type="entry name" value="MerR_fam"/>
</dbReference>
<dbReference type="PANTHER" id="PTHR30204:SF69">
    <property type="entry name" value="MERR-FAMILY TRANSCRIPTIONAL REGULATOR"/>
    <property type="match status" value="1"/>
</dbReference>
<feature type="domain" description="HTH merR-type" evidence="5">
    <location>
        <begin position="123"/>
        <end position="192"/>
    </location>
</feature>
<dbReference type="Pfam" id="PF13411">
    <property type="entry name" value="MerR_1"/>
    <property type="match status" value="1"/>
</dbReference>
<dbReference type="AlphaFoldDB" id="A0AA37XMF3"/>
<dbReference type="SUPFAM" id="SSF46955">
    <property type="entry name" value="Putative DNA-binding domain"/>
    <property type="match status" value="2"/>
</dbReference>
<organism evidence="6 7">
    <name type="scientific">Tetragenococcus osmophilus</name>
    <dbReference type="NCBI Taxonomy" id="526944"/>
    <lineage>
        <taxon>Bacteria</taxon>
        <taxon>Bacillati</taxon>
        <taxon>Bacillota</taxon>
        <taxon>Bacilli</taxon>
        <taxon>Lactobacillales</taxon>
        <taxon>Enterococcaceae</taxon>
        <taxon>Tetragenococcus</taxon>
    </lineage>
</organism>
<dbReference type="GO" id="GO:0003677">
    <property type="term" value="F:DNA binding"/>
    <property type="evidence" value="ECO:0007669"/>
    <property type="project" value="UniProtKB-KW"/>
</dbReference>
<keyword evidence="2" id="KW-0805">Transcription regulation</keyword>
<keyword evidence="4" id="KW-0804">Transcription</keyword>
<sequence>MFKGCEKMTYTMKEMVEYIGVSNTTLKRYENNDLVPSVWYTKGSHRRYGEIHVIAFKTIRSLLQGFDIPVAYQLMRAAKEKNFTEAHWLIAQTQEKLVKKKETLRMHKEFILTFPQKSMKKQTLRIGELAKFADVEASTIRYWEKRGLIEGIRDKSSGYRFFERNEVRKTIIITLLRKSIYKIEDIKKIVDEIEDKNLASIKKHYTTVNDELDNQLAMQLKAISSYMIYCEKLK</sequence>
<evidence type="ECO:0000256" key="1">
    <source>
        <dbReference type="ARBA" id="ARBA00022491"/>
    </source>
</evidence>
<evidence type="ECO:0000256" key="2">
    <source>
        <dbReference type="ARBA" id="ARBA00023015"/>
    </source>
</evidence>
<comment type="caution">
    <text evidence="6">The sequence shown here is derived from an EMBL/GenBank/DDBJ whole genome shotgun (WGS) entry which is preliminary data.</text>
</comment>
<gene>
    <name evidence="6" type="ORF">GCM10025885_15940</name>
</gene>
<dbReference type="Gene3D" id="1.10.1660.10">
    <property type="match status" value="2"/>
</dbReference>
<keyword evidence="1" id="KW-0678">Repressor</keyword>
<evidence type="ECO:0000256" key="4">
    <source>
        <dbReference type="ARBA" id="ARBA00023163"/>
    </source>
</evidence>
<evidence type="ECO:0000256" key="3">
    <source>
        <dbReference type="ARBA" id="ARBA00023125"/>
    </source>
</evidence>
<evidence type="ECO:0000313" key="6">
    <source>
        <dbReference type="EMBL" id="GMA72545.1"/>
    </source>
</evidence>
<dbReference type="PANTHER" id="PTHR30204">
    <property type="entry name" value="REDOX-CYCLING DRUG-SENSING TRANSCRIPTIONAL ACTIVATOR SOXR"/>
    <property type="match status" value="1"/>
</dbReference>
<protein>
    <recommendedName>
        <fullName evidence="5">HTH merR-type domain-containing protein</fullName>
    </recommendedName>
</protein>
<dbReference type="EMBL" id="BSUW01000001">
    <property type="protein sequence ID" value="GMA72545.1"/>
    <property type="molecule type" value="Genomic_DNA"/>
</dbReference>
<evidence type="ECO:0000259" key="5">
    <source>
        <dbReference type="PROSITE" id="PS50937"/>
    </source>
</evidence>
<keyword evidence="3" id="KW-0238">DNA-binding</keyword>
<dbReference type="SMART" id="SM00422">
    <property type="entry name" value="HTH_MERR"/>
    <property type="match status" value="2"/>
</dbReference>
<dbReference type="InterPro" id="IPR009061">
    <property type="entry name" value="DNA-bd_dom_put_sf"/>
</dbReference>
<proteinExistence type="predicted"/>